<organism evidence="1 2">
    <name type="scientific">Mangrovicoccus algicola</name>
    <dbReference type="NCBI Taxonomy" id="2771008"/>
    <lineage>
        <taxon>Bacteria</taxon>
        <taxon>Pseudomonadati</taxon>
        <taxon>Pseudomonadota</taxon>
        <taxon>Alphaproteobacteria</taxon>
        <taxon>Rhodobacterales</taxon>
        <taxon>Paracoccaceae</taxon>
        <taxon>Mangrovicoccus</taxon>
    </lineage>
</organism>
<feature type="non-terminal residue" evidence="1">
    <location>
        <position position="1"/>
    </location>
</feature>
<evidence type="ECO:0000313" key="1">
    <source>
        <dbReference type="EMBL" id="MBE3640708.1"/>
    </source>
</evidence>
<dbReference type="EMBL" id="JACVXA010000140">
    <property type="protein sequence ID" value="MBE3640708.1"/>
    <property type="molecule type" value="Genomic_DNA"/>
</dbReference>
<dbReference type="RefSeq" id="WP_193187324.1">
    <property type="nucleotide sequence ID" value="NZ_JACVXA010000140.1"/>
</dbReference>
<comment type="caution">
    <text evidence="1">The sequence shown here is derived from an EMBL/GenBank/DDBJ whole genome shotgun (WGS) entry which is preliminary data.</text>
</comment>
<name>A0A8J7D1E9_9RHOB</name>
<accession>A0A8J7D1E9</accession>
<sequence>RRGLHGAALALLRGLLPVGAAQRPDILATHALAAGLSAEAAPLALAAAEQFLAGSALVEANHYFDRALEALAALPPEVATRRMRMRAVSGLAVVRRGRFSIGDPEVGRLSREMLGLARSLGDEEAELLALNGIYSNALVAADYAAAKIWAAQLVKTAEARGSRTYAMIGRRGLGSVALHTGRFAEAETQLAAAFAAYDMERDLSFAFTHGYDNAEICAVFLSFTRWLRGDPVAGRADSAFAVSHAERINHGHSLGMALAFQAMLAAMAVDDDALLAGADAALVVAERYDIKVARGAGHFFGLCARLIGAARPPGPAEVAQARQALALFREYNPTNYGAFSAGLVAWICLRAGDAAGAAGMLEDARAEETRTGETWCGAERMRLEAGLAALEGDPERAAGLRAAALARAREEGAGMLALRIACDMAEAEPGADRAALLAECAARLASQDDGWDLRRMRGLLADRGGLMRA</sequence>
<gene>
    <name evidence="1" type="ORF">ICN82_21150</name>
</gene>
<dbReference type="Proteomes" id="UP000609121">
    <property type="component" value="Unassembled WGS sequence"/>
</dbReference>
<protein>
    <submittedName>
        <fullName evidence="1">Uncharacterized protein</fullName>
    </submittedName>
</protein>
<proteinExistence type="predicted"/>
<evidence type="ECO:0000313" key="2">
    <source>
        <dbReference type="Proteomes" id="UP000609121"/>
    </source>
</evidence>
<reference evidence="1" key="1">
    <citation type="submission" date="2020-09" db="EMBL/GenBank/DDBJ databases">
        <title>A novel bacterium of genus Mangrovicoccus, isolated from South China Sea.</title>
        <authorList>
            <person name="Huang H."/>
            <person name="Mo K."/>
            <person name="Hu Y."/>
        </authorList>
    </citation>
    <scope>NUCLEOTIDE SEQUENCE</scope>
    <source>
        <strain evidence="1">HB182678</strain>
    </source>
</reference>
<keyword evidence="2" id="KW-1185">Reference proteome</keyword>
<dbReference type="AlphaFoldDB" id="A0A8J7D1E9"/>